<feature type="compositionally biased region" description="Acidic residues" evidence="2">
    <location>
        <begin position="1157"/>
        <end position="1167"/>
    </location>
</feature>
<evidence type="ECO:0000259" key="5">
    <source>
        <dbReference type="Pfam" id="PF20209"/>
    </source>
</evidence>
<feature type="region of interest" description="Disordered" evidence="2">
    <location>
        <begin position="2238"/>
        <end position="2307"/>
    </location>
</feature>
<feature type="compositionally biased region" description="Basic residues" evidence="2">
    <location>
        <begin position="2257"/>
        <end position="2267"/>
    </location>
</feature>
<feature type="compositionally biased region" description="Acidic residues" evidence="2">
    <location>
        <begin position="914"/>
        <end position="930"/>
    </location>
</feature>
<feature type="region of interest" description="Disordered" evidence="2">
    <location>
        <begin position="860"/>
        <end position="937"/>
    </location>
</feature>
<keyword evidence="1" id="KW-0547">Nucleotide-binding</keyword>
<comment type="catalytic activity">
    <reaction evidence="1">
        <text>ATP + H2O = ADP + phosphate + H(+)</text>
        <dbReference type="Rhea" id="RHEA:13065"/>
        <dbReference type="ChEBI" id="CHEBI:15377"/>
        <dbReference type="ChEBI" id="CHEBI:15378"/>
        <dbReference type="ChEBI" id="CHEBI:30616"/>
        <dbReference type="ChEBI" id="CHEBI:43474"/>
        <dbReference type="ChEBI" id="CHEBI:456216"/>
        <dbReference type="EC" id="5.6.2.3"/>
    </reaction>
</comment>
<dbReference type="GO" id="GO:0006281">
    <property type="term" value="P:DNA repair"/>
    <property type="evidence" value="ECO:0007669"/>
    <property type="project" value="UniProtKB-KW"/>
</dbReference>
<evidence type="ECO:0000313" key="7">
    <source>
        <dbReference type="Proteomes" id="UP001212997"/>
    </source>
</evidence>
<dbReference type="Pfam" id="PF20209">
    <property type="entry name" value="DUF6570"/>
    <property type="match status" value="1"/>
</dbReference>
<dbReference type="GO" id="GO:0016787">
    <property type="term" value="F:hydrolase activity"/>
    <property type="evidence" value="ECO:0007669"/>
    <property type="project" value="UniProtKB-KW"/>
</dbReference>
<comment type="cofactor">
    <cofactor evidence="1">
        <name>Mg(2+)</name>
        <dbReference type="ChEBI" id="CHEBI:18420"/>
    </cofactor>
</comment>
<evidence type="ECO:0000256" key="2">
    <source>
        <dbReference type="SAM" id="MobiDB-lite"/>
    </source>
</evidence>
<dbReference type="GO" id="GO:0043139">
    <property type="term" value="F:5'-3' DNA helicase activity"/>
    <property type="evidence" value="ECO:0007669"/>
    <property type="project" value="UniProtKB-EC"/>
</dbReference>
<keyword evidence="1" id="KW-0378">Hydrolase</keyword>
<dbReference type="GO" id="GO:0006310">
    <property type="term" value="P:DNA recombination"/>
    <property type="evidence" value="ECO:0007669"/>
    <property type="project" value="UniProtKB-KW"/>
</dbReference>
<evidence type="ECO:0000259" key="3">
    <source>
        <dbReference type="Pfam" id="PF05970"/>
    </source>
</evidence>
<keyword evidence="7" id="KW-1185">Reference proteome</keyword>
<reference evidence="6" key="1">
    <citation type="submission" date="2022-07" db="EMBL/GenBank/DDBJ databases">
        <title>Genome Sequence of Physisporinus lineatus.</title>
        <authorList>
            <person name="Buettner E."/>
        </authorList>
    </citation>
    <scope>NUCLEOTIDE SEQUENCE</scope>
    <source>
        <strain evidence="6">VT162</strain>
    </source>
</reference>
<gene>
    <name evidence="6" type="ORF">NLI96_g6807</name>
</gene>
<feature type="compositionally biased region" description="Acidic residues" evidence="2">
    <location>
        <begin position="1232"/>
        <end position="1250"/>
    </location>
</feature>
<dbReference type="PANTHER" id="PTHR47642:SF6">
    <property type="entry name" value="ATP-DEPENDENT DNA HELICASE"/>
    <property type="match status" value="1"/>
</dbReference>
<feature type="domain" description="Helitron helicase-like" evidence="4">
    <location>
        <begin position="564"/>
        <end position="784"/>
    </location>
</feature>
<dbReference type="EC" id="5.6.2.3" evidence="1"/>
<dbReference type="InterPro" id="IPR010285">
    <property type="entry name" value="DNA_helicase_pif1-like_DEAD"/>
</dbReference>
<keyword evidence="1" id="KW-0234">DNA repair</keyword>
<dbReference type="InterPro" id="IPR051055">
    <property type="entry name" value="PIF1_helicase"/>
</dbReference>
<dbReference type="SUPFAM" id="SSF52540">
    <property type="entry name" value="P-loop containing nucleoside triphosphate hydrolases"/>
    <property type="match status" value="2"/>
</dbReference>
<keyword evidence="1" id="KW-0233">DNA recombination</keyword>
<feature type="region of interest" description="Disordered" evidence="2">
    <location>
        <begin position="1216"/>
        <end position="1273"/>
    </location>
</feature>
<comment type="similarity">
    <text evidence="1">Belongs to the helicase family.</text>
</comment>
<feature type="compositionally biased region" description="Basic residues" evidence="2">
    <location>
        <begin position="1952"/>
        <end position="1969"/>
    </location>
</feature>
<evidence type="ECO:0000256" key="1">
    <source>
        <dbReference type="RuleBase" id="RU363044"/>
    </source>
</evidence>
<dbReference type="GO" id="GO:0005524">
    <property type="term" value="F:ATP binding"/>
    <property type="evidence" value="ECO:0007669"/>
    <property type="project" value="UniProtKB-KW"/>
</dbReference>
<dbReference type="InterPro" id="IPR025476">
    <property type="entry name" value="Helitron_helicase-like"/>
</dbReference>
<sequence>MAIEPAVASQSRGTPPSRGKSARRSGKVSVSFLRQFPLIQGSITGLSEEATVKMDKVVDRNRYITQDDQVMYRIPLAVLLELAPWAILVELARAHSVYLVHGTTKEDILQAFTEHTCVDTCHRQCIVFAGANSNLFKVTPQSKGPHQPSATANAACQAVFHSQGTQSTQITHIFDVSFQNDLSTPASSLASDNNAEVVPSQMKTSNPPSFPPQVLPISKRIDIIREWTERIATEIEEDTCACCAQLVQRCTITRVPLDSRLLYPLGDPGRPPGTSAKDHLILCHGGIVDNREVKLCETCHKTLKRKTVPRYALANGLSLGEVPPELLELNFVEKLIISKFRHYMSVIRVSKGGQRKLAGNAIIFAQPVAKFYDILPPPRDDLNDCLSIMFTGSSRPTYEDFTRTPLLVRRQVVQRALRWLMANHPGYAKVKFSQKNLDSYAEDSPPVDVVFRPQKPDAGNIPSENLPVYATSDNGGTEDGECSFAISGLTGEELDGMSEQEKKLFALKALRDSEPVVAYGRSSKPESIYNNPHLYTGMFPWLFPYGIGGLKNSLIKKELGRAPHIRWYLMYHDRRFQTDPYFPFLVFNHNQITAAVRGGWLVTEKRHFDNVVERILDLDTSTLNQLIQRGQENGYIVAETEEEKKCCRILPLIEHASAGVEGSFTQRKYQRHEIKSVVYEKGLPIFFITFAPVDFKNPICLHYCSRDISISPLAPATEAAADRIRAIAANPVACARFFDVMVRMFIDIVLRDGKEEDGLFGRTSGYYGTVESQGRLTLHLHLLLWIENSDSPQQMRDKALAKEEDFMNALLDWLESCHQGEFSSGSEKEIGNRLYQMKKEKRCYSPAEIANKMKEIERKRELAKAAEQEKQDNATGITESEEKENSPKVQTSPHAVNPTEPMSSVDPDPVDGNLSDEDDHDSESETEDNSMLDPTLCLPPPVPKFTCPEEERDFWLYVLWVTDEIVYRSNRHDRGHRYGCWKNETCRARYPRDFVKISTFLEENGALLLKKGEPWINTFSIVLSYLLRCNTDVTCLLSGTQAKAVIAYVTDYITKMSLKTHSVFEAVKAVLDKRTDFCTDNKAAAESARKALTKVVNVLTSRTEVGGPMLCSLLLGNPDHYTNMKFKVFFWYSYFLPVARLWGFDLKGDFPGKQDVDETDESEDPEDSDRVILKSDKDHGILPWSKVNHYIYRPHVFENYSLYDFLRLTDVKKMSPSDKSKLIPDSTPCSVEETESSDEDDDSDNGLVDDENLKVSESSIPLPSPLDESKPEEVEEVPHQVDETEHCAIPLPCPVPESKPEEGVEDLLHEVDDQRCYEFQDGHPNKPTHAVFKLKGNRSYILNYKGVPLPRRVSNPPPDSDIQERYCIAMLTIFTPWRSGHELKHASESWSQAFQRADLSARAKHVMDNMNLLYECYDASHDFSTQRRKEELKASLPSSISPDAEDCGRGDDVLQGIFGWVDPEFAHEALSVDIDDLGDHLIHVLADIETMKGTITKFFQAGESPPVREQTQAEIDVIADVCNANTKTSSQWRQEVTKAKEIVLAHRNAALGTPSKRADPNDISVIPQRSSRVTSTTGTGEGNVVVTSIDTLPESNRNDLRLEVSTATKQADRELMNQVSAQFSLNVDQKRAYELVVDALLKDEYPSRHHQSTHKLIEDDIDLGELEFPSSPDPLRLYLGGIGGTGKSQVVKGILSFLENKNESFKCLVLAPTGSAASLVDGSTYHSALSLAVDSTETSSEQRLSTVAERFKAVRLIIIDEVSMLSCADLYRISYQLETAFKGVGTTFGARHVVLAGDFGQLPPVGGGSYSLYSSHVPLTSLAVNRQGQNTALGRSLWHTFTTVVILRINMRQRGESERDSAFRTALGNMRYGACTDDDIDLLTSRVLGSPSAPTLSDPRFRNVSVITAWNCDRDAINSVSCERFALENGQPLVRFYSKDSWPKPTVNSNSSKRRKKKTGPTPVHKRTHMSPADQRFLWEVPPGRSTQIAGTLELCMGMPVLLKYNEATEICATNGAEGTVVGWDSESLSQGHNCLKTLFVQLKSPPRDVQVAGLPKNVVPVATSTGSVPTLVKDGGDKKKTVTRQQVKVLPNFAMTDYCSQGRTRPFNVVDPRNLKGHQSFYTALSRSSSLDGTLLLFPFDRRKITRGCAGDLRREYRELEILDDITRMRHEGATNIPQGGHRSYLIQWYRETFGIRHVPSHVHDALDWSTKWDGEGGTNEREYTYQEYYDTFHGNVAEDDKKTGRGRRSGEKAKPRNKPATKRGKPPTAASLGSLQQKRGPEDNPLEGSPSKRFKVDSPAPTLSQSSGPVGLLWDRFNWSCAYDALISILFNTYNQHREQWDSSVRNSSAFLIYLTVGFEHVRLGSRSLEIVRDDIRDILYRRNSVHFPRVGPVLTDISRVCEEILKTTQPMTNVRSKCSICGNSRTTVGSQSMLWSCPRSIMRHHPTLDANSPSVGVFDLIQAGIRWQAGNHRACNLCSSPEQSLLSVQSELVWNYAPPLWALEIHPDTEHGFDWLNLNGSAQFSFSNGLSYSLIGVVYSGGNHFVCRYRDRDGTFWSHDSAQQQRLMQRDDELARSLARLGILQERLACTWIYMKQ</sequence>
<organism evidence="6 7">
    <name type="scientific">Meripilus lineatus</name>
    <dbReference type="NCBI Taxonomy" id="2056292"/>
    <lineage>
        <taxon>Eukaryota</taxon>
        <taxon>Fungi</taxon>
        <taxon>Dikarya</taxon>
        <taxon>Basidiomycota</taxon>
        <taxon>Agaricomycotina</taxon>
        <taxon>Agaricomycetes</taxon>
        <taxon>Polyporales</taxon>
        <taxon>Meripilaceae</taxon>
        <taxon>Meripilus</taxon>
    </lineage>
</organism>
<dbReference type="InterPro" id="IPR046700">
    <property type="entry name" value="DUF6570"/>
</dbReference>
<keyword evidence="1" id="KW-0227">DNA damage</keyword>
<feature type="domain" description="DNA helicase Pif1-like DEAD-box helicase" evidence="3">
    <location>
        <begin position="1677"/>
        <end position="1877"/>
    </location>
</feature>
<dbReference type="InterPro" id="IPR027417">
    <property type="entry name" value="P-loop_NTPase"/>
</dbReference>
<protein>
    <recommendedName>
        <fullName evidence="1">ATP-dependent DNA helicase</fullName>
        <ecNumber evidence="1">5.6.2.3</ecNumber>
    </recommendedName>
</protein>
<feature type="region of interest" description="Disordered" evidence="2">
    <location>
        <begin position="1943"/>
        <end position="1969"/>
    </location>
</feature>
<feature type="region of interest" description="Disordered" evidence="2">
    <location>
        <begin position="1153"/>
        <end position="1172"/>
    </location>
</feature>
<feature type="region of interest" description="Disordered" evidence="2">
    <location>
        <begin position="1"/>
        <end position="26"/>
    </location>
</feature>
<dbReference type="Pfam" id="PF05970">
    <property type="entry name" value="PIF1"/>
    <property type="match status" value="1"/>
</dbReference>
<dbReference type="Pfam" id="PF14214">
    <property type="entry name" value="Helitron_like_N"/>
    <property type="match status" value="1"/>
</dbReference>
<feature type="compositionally biased region" description="Basic and acidic residues" evidence="2">
    <location>
        <begin position="860"/>
        <end position="872"/>
    </location>
</feature>
<keyword evidence="1" id="KW-0067">ATP-binding</keyword>
<evidence type="ECO:0000259" key="4">
    <source>
        <dbReference type="Pfam" id="PF14214"/>
    </source>
</evidence>
<accession>A0AAD5V0X0</accession>
<dbReference type="Proteomes" id="UP001212997">
    <property type="component" value="Unassembled WGS sequence"/>
</dbReference>
<dbReference type="Gene3D" id="3.40.50.300">
    <property type="entry name" value="P-loop containing nucleotide triphosphate hydrolases"/>
    <property type="match status" value="1"/>
</dbReference>
<name>A0AAD5V0X0_9APHY</name>
<proteinExistence type="inferred from homology"/>
<evidence type="ECO:0000313" key="6">
    <source>
        <dbReference type="EMBL" id="KAJ3482697.1"/>
    </source>
</evidence>
<dbReference type="EMBL" id="JANAWD010000261">
    <property type="protein sequence ID" value="KAJ3482697.1"/>
    <property type="molecule type" value="Genomic_DNA"/>
</dbReference>
<keyword evidence="1" id="KW-0347">Helicase</keyword>
<feature type="compositionally biased region" description="Basic and acidic residues" evidence="2">
    <location>
        <begin position="2238"/>
        <end position="2256"/>
    </location>
</feature>
<dbReference type="PANTHER" id="PTHR47642">
    <property type="entry name" value="ATP-DEPENDENT DNA HELICASE"/>
    <property type="match status" value="1"/>
</dbReference>
<dbReference type="GO" id="GO:0000723">
    <property type="term" value="P:telomere maintenance"/>
    <property type="evidence" value="ECO:0007669"/>
    <property type="project" value="InterPro"/>
</dbReference>
<comment type="caution">
    <text evidence="6">The sequence shown here is derived from an EMBL/GenBank/DDBJ whole genome shotgun (WGS) entry which is preliminary data.</text>
</comment>
<feature type="domain" description="DUF6570" evidence="5">
    <location>
        <begin position="305"/>
        <end position="438"/>
    </location>
</feature>